<accession>A0A819D1Z5</accession>
<protein>
    <submittedName>
        <fullName evidence="1">Uncharacterized protein</fullName>
    </submittedName>
</protein>
<organism evidence="1 2">
    <name type="scientific">Rotaria sordida</name>
    <dbReference type="NCBI Taxonomy" id="392033"/>
    <lineage>
        <taxon>Eukaryota</taxon>
        <taxon>Metazoa</taxon>
        <taxon>Spiralia</taxon>
        <taxon>Gnathifera</taxon>
        <taxon>Rotifera</taxon>
        <taxon>Eurotatoria</taxon>
        <taxon>Bdelloidea</taxon>
        <taxon>Philodinida</taxon>
        <taxon>Philodinidae</taxon>
        <taxon>Rotaria</taxon>
    </lineage>
</organism>
<comment type="caution">
    <text evidence="1">The sequence shown here is derived from an EMBL/GenBank/DDBJ whole genome shotgun (WGS) entry which is preliminary data.</text>
</comment>
<dbReference type="Gene3D" id="3.40.50.1820">
    <property type="entry name" value="alpha/beta hydrolase"/>
    <property type="match status" value="1"/>
</dbReference>
<evidence type="ECO:0000313" key="1">
    <source>
        <dbReference type="EMBL" id="CAF3829130.1"/>
    </source>
</evidence>
<feature type="non-terminal residue" evidence="1">
    <location>
        <position position="1"/>
    </location>
</feature>
<dbReference type="InterPro" id="IPR029058">
    <property type="entry name" value="AB_hydrolase_fold"/>
</dbReference>
<evidence type="ECO:0000313" key="2">
    <source>
        <dbReference type="Proteomes" id="UP000663874"/>
    </source>
</evidence>
<proteinExistence type="predicted"/>
<dbReference type="Proteomes" id="UP000663874">
    <property type="component" value="Unassembled WGS sequence"/>
</dbReference>
<reference evidence="1" key="1">
    <citation type="submission" date="2021-02" db="EMBL/GenBank/DDBJ databases">
        <authorList>
            <person name="Nowell W R."/>
        </authorList>
    </citation>
    <scope>NUCLEOTIDE SEQUENCE</scope>
</reference>
<gene>
    <name evidence="1" type="ORF">FNK824_LOCUS16640</name>
</gene>
<dbReference type="EMBL" id="CAJOBE010002543">
    <property type="protein sequence ID" value="CAF3829130.1"/>
    <property type="molecule type" value="Genomic_DNA"/>
</dbReference>
<sequence>EMGFKKYIFKEYNGMVHSSSDEEIKDVIAFIKQYLPKIEAKI</sequence>
<dbReference type="AlphaFoldDB" id="A0A819D1Z5"/>
<name>A0A819D1Z5_9BILA</name>